<name>A0A8T1V8S4_9STRA</name>
<gene>
    <name evidence="1" type="ORF">PHYPSEUDO_011645</name>
</gene>
<reference evidence="1" key="1">
    <citation type="submission" date="2021-02" db="EMBL/GenBank/DDBJ databases">
        <authorList>
            <person name="Palmer J.M."/>
        </authorList>
    </citation>
    <scope>NUCLEOTIDE SEQUENCE</scope>
    <source>
        <strain evidence="1">SCRP734</strain>
    </source>
</reference>
<organism evidence="1 2">
    <name type="scientific">Phytophthora pseudosyringae</name>
    <dbReference type="NCBI Taxonomy" id="221518"/>
    <lineage>
        <taxon>Eukaryota</taxon>
        <taxon>Sar</taxon>
        <taxon>Stramenopiles</taxon>
        <taxon>Oomycota</taxon>
        <taxon>Peronosporomycetes</taxon>
        <taxon>Peronosporales</taxon>
        <taxon>Peronosporaceae</taxon>
        <taxon>Phytophthora</taxon>
    </lineage>
</organism>
<evidence type="ECO:0000313" key="2">
    <source>
        <dbReference type="Proteomes" id="UP000694044"/>
    </source>
</evidence>
<accession>A0A8T1V8S4</accession>
<dbReference type="Proteomes" id="UP000694044">
    <property type="component" value="Unassembled WGS sequence"/>
</dbReference>
<dbReference type="EMBL" id="JAGDFM010000527">
    <property type="protein sequence ID" value="KAG7377431.1"/>
    <property type="molecule type" value="Genomic_DNA"/>
</dbReference>
<dbReference type="AlphaFoldDB" id="A0A8T1V8S4"/>
<sequence>TTPYRRQRLTSGVGALAAAWRNEPWFTNSSLISQCNLPARAQVPSFSTPTPLTRTSSSSLLGSFSCLVPLELLRHPPRSCDGAITPECSTFQRASIVPFSTLGSSVPSYGSA</sequence>
<proteinExistence type="predicted"/>
<feature type="non-terminal residue" evidence="1">
    <location>
        <position position="1"/>
    </location>
</feature>
<protein>
    <submittedName>
        <fullName evidence="1">Uncharacterized protein</fullName>
    </submittedName>
</protein>
<evidence type="ECO:0000313" key="1">
    <source>
        <dbReference type="EMBL" id="KAG7377431.1"/>
    </source>
</evidence>
<comment type="caution">
    <text evidence="1">The sequence shown here is derived from an EMBL/GenBank/DDBJ whole genome shotgun (WGS) entry which is preliminary data.</text>
</comment>
<keyword evidence="2" id="KW-1185">Reference proteome</keyword>